<proteinExistence type="predicted"/>
<feature type="domain" description="Bacillithiol biosynthesis BshC N-terminal Rossmann-like" evidence="2">
    <location>
        <begin position="283"/>
        <end position="339"/>
    </location>
</feature>
<comment type="caution">
    <text evidence="4">The sequence shown here is derived from an EMBL/GenBank/DDBJ whole genome shotgun (WGS) entry which is preliminary data.</text>
</comment>
<name>A0A937X8P3_UNCEI</name>
<evidence type="ECO:0000256" key="1">
    <source>
        <dbReference type="SAM" id="MobiDB-lite"/>
    </source>
</evidence>
<dbReference type="Pfam" id="PF10079">
    <property type="entry name" value="Rossmann-like_BshC"/>
    <property type="match status" value="2"/>
</dbReference>
<feature type="region of interest" description="Disordered" evidence="1">
    <location>
        <begin position="508"/>
        <end position="553"/>
    </location>
</feature>
<feature type="compositionally biased region" description="Low complexity" evidence="1">
    <location>
        <begin position="542"/>
        <end position="553"/>
    </location>
</feature>
<dbReference type="InterPro" id="IPR055398">
    <property type="entry name" value="Rossmann-like_BshC"/>
</dbReference>
<dbReference type="EMBL" id="VGIY01000175">
    <property type="protein sequence ID" value="MBM3317721.1"/>
    <property type="molecule type" value="Genomic_DNA"/>
</dbReference>
<feature type="compositionally biased region" description="Low complexity" evidence="1">
    <location>
        <begin position="516"/>
        <end position="525"/>
    </location>
</feature>
<evidence type="ECO:0000313" key="5">
    <source>
        <dbReference type="Proteomes" id="UP000748308"/>
    </source>
</evidence>
<reference evidence="4" key="1">
    <citation type="submission" date="2019-03" db="EMBL/GenBank/DDBJ databases">
        <title>Lake Tanganyika Metagenome-Assembled Genomes (MAGs).</title>
        <authorList>
            <person name="Tran P."/>
        </authorList>
    </citation>
    <scope>NUCLEOTIDE SEQUENCE</scope>
    <source>
        <strain evidence="4">M_DeepCast_400m_m2_100</strain>
    </source>
</reference>
<feature type="domain" description="Bacillithiol biosynthesis BshC N-terminal Rossmann-like" evidence="2">
    <location>
        <begin position="77"/>
        <end position="260"/>
    </location>
</feature>
<evidence type="ECO:0000313" key="4">
    <source>
        <dbReference type="EMBL" id="MBM3317721.1"/>
    </source>
</evidence>
<feature type="region of interest" description="Disordered" evidence="1">
    <location>
        <begin position="1"/>
        <end position="22"/>
    </location>
</feature>
<gene>
    <name evidence="4" type="primary">bshC</name>
    <name evidence="4" type="ORF">FJY75_07695</name>
</gene>
<feature type="domain" description="Bacillithiol biosynthesis BshC C-terminal coiled-coil" evidence="3">
    <location>
        <begin position="430"/>
        <end position="507"/>
    </location>
</feature>
<dbReference type="Pfam" id="PF24850">
    <property type="entry name" value="CC_BshC"/>
    <property type="match status" value="1"/>
</dbReference>
<protein>
    <submittedName>
        <fullName evidence="4">Bacillithiol biosynthesis BshC</fullName>
    </submittedName>
</protein>
<evidence type="ECO:0000259" key="3">
    <source>
        <dbReference type="Pfam" id="PF24850"/>
    </source>
</evidence>
<evidence type="ECO:0000259" key="2">
    <source>
        <dbReference type="Pfam" id="PF10079"/>
    </source>
</evidence>
<dbReference type="InterPro" id="IPR055399">
    <property type="entry name" value="CC_BshC"/>
</dbReference>
<dbReference type="AlphaFoldDB" id="A0A937X8P3"/>
<sequence>MSRLLLRPRAADDATMPSPGDASIPGSVANLMGEAWPALLTPAKAAHASGSPLLDRAAAAALIGRLNAHLPPPPPEARYIVAGQQAGLLTGPLYTFLKAVTAIRLAGELEAAGGAPVLPLFWIASEDHDVLEVNRVTIQGRRFVHEYAGPLSSGAVPQVAEIDIREARDPLLAFLREALPPTEFTAAILELVAAADFASYATAFRDLLRGLFSRWPLRVVDPLALRPLTAPVLARLAERASEWPERLAAGAADLSRGGLKAPLAAARIYEVGAGRRAPFEIDTPEAAELIRRAPERFSAGAALRPICQDAVLPVLATVAGPTELAYLRQIEPLYPLADARPSLRHPRISATFLTPALARAAARAGLEPERVLAVSAWIAAGGAAAEDPGGRDDADPSALEIRERARALLEEIDRRRPDPSPRWFRRGREAIASGVERILAELAEERRARRGRDRANLEKLAAGVWPEGGMQERAVNVFQFVNLFGPEFVDRAVESLDPWDRRHQVVTIEARGEGGAPAEPGAQGRPGRKARGAPDPSGPDPGGSAAAGDEPRP</sequence>
<accession>A0A937X8P3</accession>
<organism evidence="4 5">
    <name type="scientific">Eiseniibacteriota bacterium</name>
    <dbReference type="NCBI Taxonomy" id="2212470"/>
    <lineage>
        <taxon>Bacteria</taxon>
        <taxon>Candidatus Eiseniibacteriota</taxon>
    </lineage>
</organism>
<dbReference type="Proteomes" id="UP000748308">
    <property type="component" value="Unassembled WGS sequence"/>
</dbReference>